<feature type="region of interest" description="Disordered" evidence="1">
    <location>
        <begin position="197"/>
        <end position="326"/>
    </location>
</feature>
<feature type="region of interest" description="Disordered" evidence="1">
    <location>
        <begin position="595"/>
        <end position="695"/>
    </location>
</feature>
<feature type="compositionally biased region" description="Basic and acidic residues" evidence="1">
    <location>
        <begin position="41"/>
        <end position="63"/>
    </location>
</feature>
<dbReference type="OrthoDB" id="1938591at2759"/>
<reference evidence="3 4" key="1">
    <citation type="submission" date="2017-03" db="EMBL/GenBank/DDBJ databases">
        <title>Widespread Adenine N6-methylation of Active Genes in Fungi.</title>
        <authorList>
            <consortium name="DOE Joint Genome Institute"/>
            <person name="Mondo S.J."/>
            <person name="Dannebaum R.O."/>
            <person name="Kuo R.C."/>
            <person name="Louie K.B."/>
            <person name="Bewick A.J."/>
            <person name="Labutti K."/>
            <person name="Haridas S."/>
            <person name="Kuo A."/>
            <person name="Salamov A."/>
            <person name="Ahrendt S.R."/>
            <person name="Lau R."/>
            <person name="Bowen B.P."/>
            <person name="Lipzen A."/>
            <person name="Sullivan W."/>
            <person name="Andreopoulos W.B."/>
            <person name="Clum A."/>
            <person name="Lindquist E."/>
            <person name="Daum C."/>
            <person name="Northen T.R."/>
            <person name="Ramamoorthy G."/>
            <person name="Schmitz R.J."/>
            <person name="Gryganskyi A."/>
            <person name="Culley D."/>
            <person name="Magnuson J."/>
            <person name="James T.Y."/>
            <person name="O'Malley M.A."/>
            <person name="Stajich J.E."/>
            <person name="Spatafora J.W."/>
            <person name="Visel A."/>
            <person name="Grigoriev I.V."/>
        </authorList>
    </citation>
    <scope>NUCLEOTIDE SEQUENCE [LARGE SCALE GENOMIC DNA]</scope>
    <source>
        <strain evidence="3 4">NRRL Y-17943</strain>
    </source>
</reference>
<feature type="compositionally biased region" description="Low complexity" evidence="1">
    <location>
        <begin position="418"/>
        <end position="465"/>
    </location>
</feature>
<dbReference type="GeneID" id="33557767"/>
<accession>A0A1Y1UI35</accession>
<evidence type="ECO:0000259" key="2">
    <source>
        <dbReference type="PROSITE" id="PS51011"/>
    </source>
</evidence>
<feature type="region of interest" description="Disordered" evidence="1">
    <location>
        <begin position="1"/>
        <end position="154"/>
    </location>
</feature>
<dbReference type="Proteomes" id="UP000193218">
    <property type="component" value="Unassembled WGS sequence"/>
</dbReference>
<gene>
    <name evidence="3" type="ORF">BD324DRAFT_627060</name>
</gene>
<feature type="compositionally biased region" description="Pro residues" evidence="1">
    <location>
        <begin position="310"/>
        <end position="324"/>
    </location>
</feature>
<evidence type="ECO:0000256" key="1">
    <source>
        <dbReference type="SAM" id="MobiDB-lite"/>
    </source>
</evidence>
<protein>
    <recommendedName>
        <fullName evidence="2">ARID domain-containing protein</fullName>
    </recommendedName>
</protein>
<dbReference type="PROSITE" id="PS51011">
    <property type="entry name" value="ARID"/>
    <property type="match status" value="1"/>
</dbReference>
<dbReference type="PANTHER" id="PTHR45725">
    <property type="entry name" value="FORMIN HOMOLOGY 2 FAMILY MEMBER"/>
    <property type="match status" value="1"/>
</dbReference>
<dbReference type="Gene3D" id="1.10.150.60">
    <property type="entry name" value="ARID DNA-binding domain"/>
    <property type="match status" value="1"/>
</dbReference>
<feature type="compositionally biased region" description="Basic and acidic residues" evidence="1">
    <location>
        <begin position="77"/>
        <end position="95"/>
    </location>
</feature>
<dbReference type="InterPro" id="IPR001606">
    <property type="entry name" value="ARID_dom"/>
</dbReference>
<feature type="domain" description="ARID" evidence="2">
    <location>
        <begin position="473"/>
        <end position="591"/>
    </location>
</feature>
<comment type="caution">
    <text evidence="3">The sequence shown here is derived from an EMBL/GenBank/DDBJ whole genome shotgun (WGS) entry which is preliminary data.</text>
</comment>
<dbReference type="GO" id="GO:0003677">
    <property type="term" value="F:DNA binding"/>
    <property type="evidence" value="ECO:0007669"/>
    <property type="project" value="InterPro"/>
</dbReference>
<sequence>MDALDVGPEDGGRRGGDEPIPSPPRIPDQGAGVKEDDEEAAGGRKSDQTEAHVLIEDREKIPDDSTQDGMEGQGEESSERRDEPASSDMTSERPLVDSLPDASSLPVDHSSAPDQVDVIGDERRSDVEAGLEQVDASEVQAATEIGTDDLTTPAKGTEHVDALEVQAATEIGTDDLTTPGTEDKAAANVMTAPNVLPSLGSTQIGHDDKTGGETFPGPFFMYPGLPVTSSTTGMGESSLPSSSTLLTPTEGGGSLTSTILPAAADPVPAASADSAVPSSLTPDPTRPAPPSVQLADATPQPEQTSSASQPVPPPVPPPAQPAPRPDVQTIVSDLSAAAAAQRRLSNGMTVAEAAARMAAIPGREHMTREQLLEAVLRKPLGQESSQGMAQSPTITTTPGANTAPLNVAPSSAPPIPTTEPTISTPAPVPNTQTATPAPTPVAASTPTPATASAPTPGSSTTPSAARLAQPSTPAQRGAFLQSLANYLKQEGIPRPPELFNPSRLGAILVDGKEFHVVDLFLHIVRTGGIAKILRASHDAPIWTDWLEAMGLPRTIPQISLVGSETAKTTDTVTYLLSLYHIHLAGFATFMQNKNRKATTPSTPAPVSAVASTSSPAPAPSPAASTPSRVITQSLPAAKSGSNSPNKKRKREKTDDASAATPTEPAAASSQTPVNATGPGAPTLEPPTSAPGAPSRTRYKVAYTPLHHPSPNLGGWDDRAVSSGFTRFNPLRPARSIHELGVIDMEAVLMGLRSRIPRELGYALTVLSMLSMAHPEDHIGGLHLQRLHELFFDLMEFVESSVFGEEGYDAWIKRQEPCDPVTLANLEQLSRNFDFSIRDLGGSARQEISGGLTDHALCALNILRNLSMFELNHIQMASEPAFCTLLSRIVDPRLARPSGPPIPDQPFSLLEFARVRRDCVVILTNVGRHIMLRRVPFDHVHAIFRLISSHLVSGFEITSREGLYGPPERPPPIFLTLHNAMEALNKLTEQDQNREVLGKIPESELVELFDGLIKMFPLTRRADEAMHTTEHALGYTESLAMALYSLTFMSPLSARKAMRNIPGAVGIIKRLIFDSIHRRPEDFRQNPFAVLTRRLCEVLGVLNGTATPAGESGLESVGFSAGAGDGKGWRWASGVIDKGWMSGDEERIVEGLSVRGMDAHAFGELDGMWWGD</sequence>
<organism evidence="3 4">
    <name type="scientific">Kockovaella imperatae</name>
    <dbReference type="NCBI Taxonomy" id="4999"/>
    <lineage>
        <taxon>Eukaryota</taxon>
        <taxon>Fungi</taxon>
        <taxon>Dikarya</taxon>
        <taxon>Basidiomycota</taxon>
        <taxon>Agaricomycotina</taxon>
        <taxon>Tremellomycetes</taxon>
        <taxon>Tremellales</taxon>
        <taxon>Cuniculitremaceae</taxon>
        <taxon>Kockovaella</taxon>
    </lineage>
</organism>
<feature type="region of interest" description="Disordered" evidence="1">
    <location>
        <begin position="381"/>
        <end position="473"/>
    </location>
</feature>
<dbReference type="InterPro" id="IPR036431">
    <property type="entry name" value="ARID_dom_sf"/>
</dbReference>
<feature type="compositionally biased region" description="Low complexity" evidence="1">
    <location>
        <begin position="656"/>
        <end position="672"/>
    </location>
</feature>
<feature type="compositionally biased region" description="Low complexity" evidence="1">
    <location>
        <begin position="597"/>
        <end position="627"/>
    </location>
</feature>
<dbReference type="AlphaFoldDB" id="A0A1Y1UI35"/>
<dbReference type="EMBL" id="NBSH01000007">
    <property type="protein sequence ID" value="ORX36755.1"/>
    <property type="molecule type" value="Genomic_DNA"/>
</dbReference>
<evidence type="ECO:0000313" key="3">
    <source>
        <dbReference type="EMBL" id="ORX36755.1"/>
    </source>
</evidence>
<dbReference type="InterPro" id="IPR051425">
    <property type="entry name" value="Formin_Homology"/>
</dbReference>
<evidence type="ECO:0000313" key="4">
    <source>
        <dbReference type="Proteomes" id="UP000193218"/>
    </source>
</evidence>
<dbReference type="RefSeq" id="XP_021870824.1">
    <property type="nucleotide sequence ID" value="XM_022015958.1"/>
</dbReference>
<name>A0A1Y1UI35_9TREE</name>
<feature type="compositionally biased region" description="Polar residues" evidence="1">
    <location>
        <begin position="628"/>
        <end position="644"/>
    </location>
</feature>
<feature type="compositionally biased region" description="Low complexity" evidence="1">
    <location>
        <begin position="235"/>
        <end position="279"/>
    </location>
</feature>
<dbReference type="InParanoid" id="A0A1Y1UI35"/>
<proteinExistence type="predicted"/>
<dbReference type="STRING" id="4999.A0A1Y1UI35"/>
<keyword evidence="4" id="KW-1185">Reference proteome</keyword>
<feature type="compositionally biased region" description="Polar residues" evidence="1">
    <location>
        <begin position="382"/>
        <end position="404"/>
    </location>
</feature>
<dbReference type="PANTHER" id="PTHR45725:SF18">
    <property type="entry name" value="ORC1-LIKE AAA ATPASE DOMAIN-CONTAINING PROTEIN"/>
    <property type="match status" value="1"/>
</dbReference>
<dbReference type="SUPFAM" id="SSF46774">
    <property type="entry name" value="ARID-like"/>
    <property type="match status" value="1"/>
</dbReference>